<evidence type="ECO:0000313" key="1">
    <source>
        <dbReference type="EMBL" id="RAL44571.1"/>
    </source>
</evidence>
<dbReference type="EMBL" id="NQVE01000142">
    <property type="protein sequence ID" value="RAL44571.1"/>
    <property type="molecule type" value="Genomic_DNA"/>
</dbReference>
<reference evidence="1 2" key="1">
    <citation type="submission" date="2018-06" db="EMBL/GenBank/DDBJ databases">
        <title>The Genome of Cuscuta australis (Dodder) Provides Insight into the Evolution of Plant Parasitism.</title>
        <authorList>
            <person name="Liu H."/>
        </authorList>
    </citation>
    <scope>NUCLEOTIDE SEQUENCE [LARGE SCALE GENOMIC DNA]</scope>
    <source>
        <strain evidence="2">cv. Yunnan</strain>
        <tissue evidence="1">Vines</tissue>
    </source>
</reference>
<gene>
    <name evidence="1" type="ORF">DM860_003330</name>
</gene>
<accession>A0A328DK64</accession>
<name>A0A328DK64_9ASTE</name>
<sequence>MQENMPPLMSMRSCCPNTSRFLRRGLHVSRARGPHRAAFTGRIRHHPRLRRPFRRLQCTQLRIIMEISFGGWVLP</sequence>
<protein>
    <submittedName>
        <fullName evidence="1">Uncharacterized protein</fullName>
    </submittedName>
</protein>
<keyword evidence="2" id="KW-1185">Reference proteome</keyword>
<dbReference type="Proteomes" id="UP000249390">
    <property type="component" value="Unassembled WGS sequence"/>
</dbReference>
<dbReference type="AlphaFoldDB" id="A0A328DK64"/>
<evidence type="ECO:0000313" key="2">
    <source>
        <dbReference type="Proteomes" id="UP000249390"/>
    </source>
</evidence>
<comment type="caution">
    <text evidence="1">The sequence shown here is derived from an EMBL/GenBank/DDBJ whole genome shotgun (WGS) entry which is preliminary data.</text>
</comment>
<proteinExistence type="predicted"/>
<organism evidence="1 2">
    <name type="scientific">Cuscuta australis</name>
    <dbReference type="NCBI Taxonomy" id="267555"/>
    <lineage>
        <taxon>Eukaryota</taxon>
        <taxon>Viridiplantae</taxon>
        <taxon>Streptophyta</taxon>
        <taxon>Embryophyta</taxon>
        <taxon>Tracheophyta</taxon>
        <taxon>Spermatophyta</taxon>
        <taxon>Magnoliopsida</taxon>
        <taxon>eudicotyledons</taxon>
        <taxon>Gunneridae</taxon>
        <taxon>Pentapetalae</taxon>
        <taxon>asterids</taxon>
        <taxon>lamiids</taxon>
        <taxon>Solanales</taxon>
        <taxon>Convolvulaceae</taxon>
        <taxon>Cuscuteae</taxon>
        <taxon>Cuscuta</taxon>
        <taxon>Cuscuta subgen. Grammica</taxon>
        <taxon>Cuscuta sect. Cleistogrammica</taxon>
    </lineage>
</organism>